<sequence>MWRCPCLMLSLLGARCSCWVPGVVCAQLRGRRAIMLPAGALVYIAVPPRETSQRQGWKADWC</sequence>
<protein>
    <recommendedName>
        <fullName evidence="4">Secreted protein</fullName>
    </recommendedName>
</protein>
<name>A0A1V3X1U5_MYCKA</name>
<keyword evidence="1" id="KW-0732">Signal</keyword>
<dbReference type="AlphaFoldDB" id="A0A1V3X1U5"/>
<accession>A0A1V3X1U5</accession>
<evidence type="ECO:0000256" key="1">
    <source>
        <dbReference type="SAM" id="SignalP"/>
    </source>
</evidence>
<reference evidence="2 3" key="1">
    <citation type="submission" date="2017-02" db="EMBL/GenBank/DDBJ databases">
        <title>Complete genome sequences of Mycobacterium kansasii strains isolated from rhesus macaques.</title>
        <authorList>
            <person name="Panda A."/>
            <person name="Nagaraj S."/>
            <person name="Zhao X."/>
            <person name="Tettelin H."/>
            <person name="Detolla L.J."/>
        </authorList>
    </citation>
    <scope>NUCLEOTIDE SEQUENCE [LARGE SCALE GENOMIC DNA]</scope>
    <source>
        <strain evidence="2 3">11-3469</strain>
    </source>
</reference>
<feature type="chain" id="PRO_5038588414" description="Secreted protein" evidence="1">
    <location>
        <begin position="27"/>
        <end position="62"/>
    </location>
</feature>
<organism evidence="2 3">
    <name type="scientific">Mycobacterium kansasii</name>
    <dbReference type="NCBI Taxonomy" id="1768"/>
    <lineage>
        <taxon>Bacteria</taxon>
        <taxon>Bacillati</taxon>
        <taxon>Actinomycetota</taxon>
        <taxon>Actinomycetes</taxon>
        <taxon>Mycobacteriales</taxon>
        <taxon>Mycobacteriaceae</taxon>
        <taxon>Mycobacterium</taxon>
    </lineage>
</organism>
<evidence type="ECO:0008006" key="4">
    <source>
        <dbReference type="Google" id="ProtNLM"/>
    </source>
</evidence>
<gene>
    <name evidence="2" type="ORF">BZL29_5382</name>
</gene>
<comment type="caution">
    <text evidence="2">The sequence shown here is derived from an EMBL/GenBank/DDBJ whole genome shotgun (WGS) entry which is preliminary data.</text>
</comment>
<evidence type="ECO:0000313" key="3">
    <source>
        <dbReference type="Proteomes" id="UP000188532"/>
    </source>
</evidence>
<dbReference type="EMBL" id="MVBN01000005">
    <property type="protein sequence ID" value="OOK73058.1"/>
    <property type="molecule type" value="Genomic_DNA"/>
</dbReference>
<evidence type="ECO:0000313" key="2">
    <source>
        <dbReference type="EMBL" id="OOK73058.1"/>
    </source>
</evidence>
<proteinExistence type="predicted"/>
<feature type="signal peptide" evidence="1">
    <location>
        <begin position="1"/>
        <end position="26"/>
    </location>
</feature>
<dbReference type="Proteomes" id="UP000188532">
    <property type="component" value="Unassembled WGS sequence"/>
</dbReference>